<accession>A0ABS6SAY2</accession>
<gene>
    <name evidence="2" type="ORF">KCG44_02080</name>
</gene>
<feature type="chain" id="PRO_5046111556" evidence="1">
    <location>
        <begin position="17"/>
        <end position="291"/>
    </location>
</feature>
<keyword evidence="1" id="KW-0732">Signal</keyword>
<dbReference type="Proteomes" id="UP000722336">
    <property type="component" value="Unassembled WGS sequence"/>
</dbReference>
<organism evidence="2 3">
    <name type="scientific">Pacificimonas pallii</name>
    <dbReference type="NCBI Taxonomy" id="2827236"/>
    <lineage>
        <taxon>Bacteria</taxon>
        <taxon>Pseudomonadati</taxon>
        <taxon>Pseudomonadota</taxon>
        <taxon>Alphaproteobacteria</taxon>
        <taxon>Sphingomonadales</taxon>
        <taxon>Sphingosinicellaceae</taxon>
        <taxon>Pacificimonas</taxon>
    </lineage>
</organism>
<feature type="signal peptide" evidence="1">
    <location>
        <begin position="1"/>
        <end position="16"/>
    </location>
</feature>
<name>A0ABS6SAY2_9SPHN</name>
<dbReference type="Pfam" id="PF04338">
    <property type="entry name" value="DUF481"/>
    <property type="match status" value="1"/>
</dbReference>
<protein>
    <submittedName>
        <fullName evidence="2">DUF481 domain-containing protein</fullName>
    </submittedName>
</protein>
<reference evidence="2 3" key="1">
    <citation type="submission" date="2021-04" db="EMBL/GenBank/DDBJ databases">
        <authorList>
            <person name="Pira H."/>
            <person name="Risdian C."/>
            <person name="Wink J."/>
        </authorList>
    </citation>
    <scope>NUCLEOTIDE SEQUENCE [LARGE SCALE GENOMIC DNA]</scope>
    <source>
        <strain evidence="2 3">WHA3</strain>
    </source>
</reference>
<dbReference type="EMBL" id="JAGSPA010000001">
    <property type="protein sequence ID" value="MBV7255568.1"/>
    <property type="molecule type" value="Genomic_DNA"/>
</dbReference>
<evidence type="ECO:0000313" key="2">
    <source>
        <dbReference type="EMBL" id="MBV7255568.1"/>
    </source>
</evidence>
<keyword evidence="3" id="KW-1185">Reference proteome</keyword>
<comment type="caution">
    <text evidence="2">The sequence shown here is derived from an EMBL/GenBank/DDBJ whole genome shotgun (WGS) entry which is preliminary data.</text>
</comment>
<dbReference type="RefSeq" id="WP_218443908.1">
    <property type="nucleotide sequence ID" value="NZ_JAGSPA010000001.1"/>
</dbReference>
<evidence type="ECO:0000313" key="3">
    <source>
        <dbReference type="Proteomes" id="UP000722336"/>
    </source>
</evidence>
<proteinExistence type="predicted"/>
<dbReference type="InterPro" id="IPR007433">
    <property type="entry name" value="DUF481"/>
</dbReference>
<evidence type="ECO:0000256" key="1">
    <source>
        <dbReference type="SAM" id="SignalP"/>
    </source>
</evidence>
<sequence length="291" mass="31128">MVRLLCVLAIAAPAFAAPIPAPIETMIRSAKPGERATVAKVAKRAAADSGAEIDALVASLTAAEAEAEQAALADQGFWDGWTGEGALGGTFSTGNTEETGLSASIGLNKRGLDWEHDFQLSADYLETNGDPRRERFHAGYTGRRDLSGKAFFAFGLLSFERDRFGGIDYRFTESLGMGYRLADSDSFQWTVEGGPAARQTKFSDGTTANRIDLLGKTDVDWKISDTLRLTESAGFLASGGNSSLYAKTALTAKVMGDLSARLSYDILHETDPPAGREKTDTITRASLVYGF</sequence>